<evidence type="ECO:0000313" key="1">
    <source>
        <dbReference type="EMBL" id="GBM18314.1"/>
    </source>
</evidence>
<dbReference type="EMBL" id="BGPR01000401">
    <property type="protein sequence ID" value="GBM18314.1"/>
    <property type="molecule type" value="Genomic_DNA"/>
</dbReference>
<gene>
    <name evidence="1" type="ORF">AVEN_147432_1</name>
</gene>
<reference evidence="1 2" key="1">
    <citation type="journal article" date="2019" name="Sci. Rep.">
        <title>Orb-weaving spider Araneus ventricosus genome elucidates the spidroin gene catalogue.</title>
        <authorList>
            <person name="Kono N."/>
            <person name="Nakamura H."/>
            <person name="Ohtoshi R."/>
            <person name="Moran D.A.P."/>
            <person name="Shinohara A."/>
            <person name="Yoshida Y."/>
            <person name="Fujiwara M."/>
            <person name="Mori M."/>
            <person name="Tomita M."/>
            <person name="Arakawa K."/>
        </authorList>
    </citation>
    <scope>NUCLEOTIDE SEQUENCE [LARGE SCALE GENOMIC DNA]</scope>
</reference>
<evidence type="ECO:0000313" key="2">
    <source>
        <dbReference type="Proteomes" id="UP000499080"/>
    </source>
</evidence>
<proteinExistence type="predicted"/>
<sequence>MLFPSSPLRHQFGKSFFLLDALNPKLQCEGCVNSIRHRHIDLPSHELKCGVNGDSNSFGGKIIIIMIFAVMTRLLEGSHWECYPYYSQELIKPVGDLWL</sequence>
<dbReference type="Proteomes" id="UP000499080">
    <property type="component" value="Unassembled WGS sequence"/>
</dbReference>
<accession>A0A4Y2DRB6</accession>
<protein>
    <submittedName>
        <fullName evidence="1">Uncharacterized protein</fullName>
    </submittedName>
</protein>
<keyword evidence="2" id="KW-1185">Reference proteome</keyword>
<comment type="caution">
    <text evidence="1">The sequence shown here is derived from an EMBL/GenBank/DDBJ whole genome shotgun (WGS) entry which is preliminary data.</text>
</comment>
<dbReference type="AlphaFoldDB" id="A0A4Y2DRB6"/>
<organism evidence="1 2">
    <name type="scientific">Araneus ventricosus</name>
    <name type="common">Orbweaver spider</name>
    <name type="synonym">Epeira ventricosa</name>
    <dbReference type="NCBI Taxonomy" id="182803"/>
    <lineage>
        <taxon>Eukaryota</taxon>
        <taxon>Metazoa</taxon>
        <taxon>Ecdysozoa</taxon>
        <taxon>Arthropoda</taxon>
        <taxon>Chelicerata</taxon>
        <taxon>Arachnida</taxon>
        <taxon>Araneae</taxon>
        <taxon>Araneomorphae</taxon>
        <taxon>Entelegynae</taxon>
        <taxon>Araneoidea</taxon>
        <taxon>Araneidae</taxon>
        <taxon>Araneus</taxon>
    </lineage>
</organism>
<name>A0A4Y2DRB6_ARAVE</name>